<keyword evidence="12" id="KW-1185">Reference proteome</keyword>
<dbReference type="Proteomes" id="UP001142610">
    <property type="component" value="Unassembled WGS sequence"/>
</dbReference>
<dbReference type="EMBL" id="JANIBC010000006">
    <property type="protein sequence ID" value="MCQ8185546.1"/>
    <property type="molecule type" value="Genomic_DNA"/>
</dbReference>
<comment type="catalytic activity">
    <reaction evidence="10">
        <text>a lipid X + a UDP-2-N,3-O-bis[(3R)-3-hydroxyacyl]-alpha-D-glucosamine = a lipid A disaccharide + UDP + H(+)</text>
        <dbReference type="Rhea" id="RHEA:67828"/>
        <dbReference type="ChEBI" id="CHEBI:15378"/>
        <dbReference type="ChEBI" id="CHEBI:58223"/>
        <dbReference type="ChEBI" id="CHEBI:137748"/>
        <dbReference type="ChEBI" id="CHEBI:176338"/>
        <dbReference type="ChEBI" id="CHEBI:176343"/>
        <dbReference type="EC" id="2.4.1.182"/>
    </reaction>
</comment>
<keyword evidence="9" id="KW-0443">Lipid metabolism</keyword>
<organism evidence="11 12">
    <name type="scientific">Parvularcula maris</name>
    <dbReference type="NCBI Taxonomy" id="2965077"/>
    <lineage>
        <taxon>Bacteria</taxon>
        <taxon>Pseudomonadati</taxon>
        <taxon>Pseudomonadota</taxon>
        <taxon>Alphaproteobacteria</taxon>
        <taxon>Parvularculales</taxon>
        <taxon>Parvularculaceae</taxon>
        <taxon>Parvularcula</taxon>
    </lineage>
</organism>
<dbReference type="PANTHER" id="PTHR30372">
    <property type="entry name" value="LIPID-A-DISACCHARIDE SYNTHASE"/>
    <property type="match status" value="1"/>
</dbReference>
<dbReference type="EC" id="2.4.1.182" evidence="3"/>
<evidence type="ECO:0000256" key="10">
    <source>
        <dbReference type="ARBA" id="ARBA00048975"/>
    </source>
</evidence>
<reference evidence="11" key="1">
    <citation type="submission" date="2022-07" db="EMBL/GenBank/DDBJ databases">
        <title>Parvularcula maris sp. nov., an algicidal bacterium isolated from seawater.</title>
        <authorList>
            <person name="Li F."/>
        </authorList>
    </citation>
    <scope>NUCLEOTIDE SEQUENCE</scope>
    <source>
        <strain evidence="11">BGMRC 0090</strain>
    </source>
</reference>
<dbReference type="GO" id="GO:0005543">
    <property type="term" value="F:phospholipid binding"/>
    <property type="evidence" value="ECO:0007669"/>
    <property type="project" value="TreeGrafter"/>
</dbReference>
<dbReference type="GO" id="GO:0008915">
    <property type="term" value="F:lipid-A-disaccharide synthase activity"/>
    <property type="evidence" value="ECO:0007669"/>
    <property type="project" value="UniProtKB-EC"/>
</dbReference>
<evidence type="ECO:0000256" key="7">
    <source>
        <dbReference type="ARBA" id="ARBA00022676"/>
    </source>
</evidence>
<comment type="similarity">
    <text evidence="2">Belongs to the LpxB family.</text>
</comment>
<dbReference type="GO" id="GO:0009245">
    <property type="term" value="P:lipid A biosynthetic process"/>
    <property type="evidence" value="ECO:0007669"/>
    <property type="project" value="UniProtKB-KW"/>
</dbReference>
<keyword evidence="7" id="KW-0328">Glycosyltransferase</keyword>
<dbReference type="AlphaFoldDB" id="A0A9X2L9Q0"/>
<evidence type="ECO:0000256" key="4">
    <source>
        <dbReference type="ARBA" id="ARBA00020902"/>
    </source>
</evidence>
<dbReference type="Pfam" id="PF02684">
    <property type="entry name" value="LpxB"/>
    <property type="match status" value="1"/>
</dbReference>
<dbReference type="Gene3D" id="3.40.50.2000">
    <property type="entry name" value="Glycogen Phosphorylase B"/>
    <property type="match status" value="1"/>
</dbReference>
<keyword evidence="8" id="KW-0808">Transferase</keyword>
<comment type="caution">
    <text evidence="11">The sequence shown here is derived from an EMBL/GenBank/DDBJ whole genome shotgun (WGS) entry which is preliminary data.</text>
</comment>
<dbReference type="RefSeq" id="WP_256619435.1">
    <property type="nucleotide sequence ID" value="NZ_JANIBC010000006.1"/>
</dbReference>
<name>A0A9X2L9Q0_9PROT</name>
<evidence type="ECO:0000256" key="2">
    <source>
        <dbReference type="ARBA" id="ARBA00007868"/>
    </source>
</evidence>
<gene>
    <name evidence="11" type="ORF">NOG11_09065</name>
</gene>
<evidence type="ECO:0000256" key="3">
    <source>
        <dbReference type="ARBA" id="ARBA00012687"/>
    </source>
</evidence>
<evidence type="ECO:0000256" key="1">
    <source>
        <dbReference type="ARBA" id="ARBA00002056"/>
    </source>
</evidence>
<sequence>MTTILLTAAEPSGDALGARIMEALAERRPGIRFVGAGGEAMRRAGLQGDLSTEKLAVMGPIDALAALPRAKKLVGKLGLMAAAEVPDAAVLIDSWVFSKMAAERLRKTSPETKLVKFAAPQVWASRPERAETAAGLFDHLLCLLPFEPVWFEKAGGSAEFVGNPNFQYAAEQPRSGPHFRARYGLKDEPLLLLLPGSRMGEIKKLLPIYRESFEEVCERIKGLRAAIIAAPSVEDYVRSQVSKWDADIIIVPPTDRFNAFDAGDVALAASGTVTTELALTGTPMVVTYKVGPLVAAWARRVITSPYVTILNVAAGEAVVPERLQEEATPIQLSADIVRLLQDDEAKRLQVSAFRRLLPQLLGSKDAASAAAEAVLRLVDGDDRRDLHRRAPG</sequence>
<keyword evidence="6" id="KW-0441">Lipid A biosynthesis</keyword>
<evidence type="ECO:0000313" key="12">
    <source>
        <dbReference type="Proteomes" id="UP001142610"/>
    </source>
</evidence>
<protein>
    <recommendedName>
        <fullName evidence="4">Lipid-A-disaccharide synthase</fullName>
        <ecNumber evidence="3">2.4.1.182</ecNumber>
    </recommendedName>
</protein>
<comment type="function">
    <text evidence="1">Condensation of UDP-2,3-diacylglucosamine and 2,3-diacylglucosamine-1-phosphate to form lipid A disaccharide, a precursor of lipid A, a phosphorylated glycolipid that anchors the lipopolysaccharide to the outer membrane of the cell.</text>
</comment>
<dbReference type="PANTHER" id="PTHR30372:SF4">
    <property type="entry name" value="LIPID-A-DISACCHARIDE SYNTHASE, MITOCHONDRIAL-RELATED"/>
    <property type="match status" value="1"/>
</dbReference>
<keyword evidence="5" id="KW-0444">Lipid biosynthesis</keyword>
<accession>A0A9X2L9Q0</accession>
<dbReference type="SUPFAM" id="SSF53756">
    <property type="entry name" value="UDP-Glycosyltransferase/glycogen phosphorylase"/>
    <property type="match status" value="1"/>
</dbReference>
<evidence type="ECO:0000313" key="11">
    <source>
        <dbReference type="EMBL" id="MCQ8185546.1"/>
    </source>
</evidence>
<evidence type="ECO:0000256" key="9">
    <source>
        <dbReference type="ARBA" id="ARBA00023098"/>
    </source>
</evidence>
<evidence type="ECO:0000256" key="5">
    <source>
        <dbReference type="ARBA" id="ARBA00022516"/>
    </source>
</evidence>
<evidence type="ECO:0000256" key="6">
    <source>
        <dbReference type="ARBA" id="ARBA00022556"/>
    </source>
</evidence>
<dbReference type="GO" id="GO:0016020">
    <property type="term" value="C:membrane"/>
    <property type="evidence" value="ECO:0007669"/>
    <property type="project" value="GOC"/>
</dbReference>
<proteinExistence type="inferred from homology"/>
<dbReference type="InterPro" id="IPR003835">
    <property type="entry name" value="Glyco_trans_19"/>
</dbReference>
<evidence type="ECO:0000256" key="8">
    <source>
        <dbReference type="ARBA" id="ARBA00022679"/>
    </source>
</evidence>